<feature type="domain" description="Alkylated DNA repair protein AlkB homologue 8 N-terminal" evidence="2">
    <location>
        <begin position="41"/>
        <end position="82"/>
    </location>
</feature>
<evidence type="ECO:0000256" key="1">
    <source>
        <dbReference type="SAM" id="Phobius"/>
    </source>
</evidence>
<comment type="caution">
    <text evidence="3">The sequence shown here is derived from an EMBL/GenBank/DDBJ whole genome shotgun (WGS) entry which is preliminary data.</text>
</comment>
<dbReference type="Proteomes" id="UP001221898">
    <property type="component" value="Unassembled WGS sequence"/>
</dbReference>
<dbReference type="InterPro" id="IPR015095">
    <property type="entry name" value="AlkB_hom8_N"/>
</dbReference>
<proteinExistence type="predicted"/>
<evidence type="ECO:0000313" key="4">
    <source>
        <dbReference type="Proteomes" id="UP001221898"/>
    </source>
</evidence>
<name>A0AAD7R424_9TELE</name>
<keyword evidence="4" id="KW-1185">Reference proteome</keyword>
<dbReference type="GO" id="GO:0008168">
    <property type="term" value="F:methyltransferase activity"/>
    <property type="evidence" value="ECO:0007669"/>
    <property type="project" value="InterPro"/>
</dbReference>
<evidence type="ECO:0000259" key="2">
    <source>
        <dbReference type="Pfam" id="PF09004"/>
    </source>
</evidence>
<reference evidence="3" key="1">
    <citation type="journal article" date="2023" name="Science">
        <title>Genome structures resolve the early diversification of teleost fishes.</title>
        <authorList>
            <person name="Parey E."/>
            <person name="Louis A."/>
            <person name="Montfort J."/>
            <person name="Bouchez O."/>
            <person name="Roques C."/>
            <person name="Iampietro C."/>
            <person name="Lluch J."/>
            <person name="Castinel A."/>
            <person name="Donnadieu C."/>
            <person name="Desvignes T."/>
            <person name="Floi Bucao C."/>
            <person name="Jouanno E."/>
            <person name="Wen M."/>
            <person name="Mejri S."/>
            <person name="Dirks R."/>
            <person name="Jansen H."/>
            <person name="Henkel C."/>
            <person name="Chen W.J."/>
            <person name="Zahm M."/>
            <person name="Cabau C."/>
            <person name="Klopp C."/>
            <person name="Thompson A.W."/>
            <person name="Robinson-Rechavi M."/>
            <person name="Braasch I."/>
            <person name="Lecointre G."/>
            <person name="Bobe J."/>
            <person name="Postlethwait J.H."/>
            <person name="Berthelot C."/>
            <person name="Roest Crollius H."/>
            <person name="Guiguen Y."/>
        </authorList>
    </citation>
    <scope>NUCLEOTIDE SEQUENCE</scope>
    <source>
        <strain evidence="3">NC1722</strain>
    </source>
</reference>
<dbReference type="AlphaFoldDB" id="A0AAD7R424"/>
<gene>
    <name evidence="3" type="ORF">AAFF_G00410640</name>
</gene>
<protein>
    <recommendedName>
        <fullName evidence="2">Alkylated DNA repair protein AlkB homologue 8 N-terminal domain-containing protein</fullName>
    </recommendedName>
</protein>
<keyword evidence="1" id="KW-1133">Transmembrane helix</keyword>
<dbReference type="GO" id="GO:0016706">
    <property type="term" value="F:2-oxoglutarate-dependent dioxygenase activity"/>
    <property type="evidence" value="ECO:0007669"/>
    <property type="project" value="InterPro"/>
</dbReference>
<keyword evidence="1" id="KW-0812">Transmembrane</keyword>
<keyword evidence="1" id="KW-0472">Membrane</keyword>
<feature type="transmembrane region" description="Helical" evidence="1">
    <location>
        <begin position="73"/>
        <end position="93"/>
    </location>
</feature>
<evidence type="ECO:0000313" key="3">
    <source>
        <dbReference type="EMBL" id="KAJ8361935.1"/>
    </source>
</evidence>
<dbReference type="EMBL" id="JAINUG010000823">
    <property type="protein sequence ID" value="KAJ8361935.1"/>
    <property type="molecule type" value="Genomic_DNA"/>
</dbReference>
<sequence length="181" mass="20661">MIVDFRRSPPSLPPLVISGSAVTTVESFKFLGTTLSRNLKWELHINLTAKKAQQRMYFLQQLKKFNLPQAMMVQFYTAIIESILTSAITVWFGSSTARDRTRLQRITRSAERIIGCNLPSIQDLYHTRSRKRTAKIIADPSHPDHHILQALPSGKRLRSLITKTTRHKNSFFPRAVALMSS</sequence>
<dbReference type="Pfam" id="PF09004">
    <property type="entry name" value="ALKBH8_N"/>
    <property type="match status" value="1"/>
</dbReference>
<organism evidence="3 4">
    <name type="scientific">Aldrovandia affinis</name>
    <dbReference type="NCBI Taxonomy" id="143900"/>
    <lineage>
        <taxon>Eukaryota</taxon>
        <taxon>Metazoa</taxon>
        <taxon>Chordata</taxon>
        <taxon>Craniata</taxon>
        <taxon>Vertebrata</taxon>
        <taxon>Euteleostomi</taxon>
        <taxon>Actinopterygii</taxon>
        <taxon>Neopterygii</taxon>
        <taxon>Teleostei</taxon>
        <taxon>Notacanthiformes</taxon>
        <taxon>Halosauridae</taxon>
        <taxon>Aldrovandia</taxon>
    </lineage>
</organism>
<accession>A0AAD7R424</accession>